<accession>A0A1J3IB67</accession>
<dbReference type="Pfam" id="PF00076">
    <property type="entry name" value="RRM_1"/>
    <property type="match status" value="1"/>
</dbReference>
<organism evidence="2">
    <name type="scientific">Noccaea caerulescens</name>
    <name type="common">Alpine penny-cress</name>
    <name type="synonym">Thlaspi caerulescens</name>
    <dbReference type="NCBI Taxonomy" id="107243"/>
    <lineage>
        <taxon>Eukaryota</taxon>
        <taxon>Viridiplantae</taxon>
        <taxon>Streptophyta</taxon>
        <taxon>Embryophyta</taxon>
        <taxon>Tracheophyta</taxon>
        <taxon>Spermatophyta</taxon>
        <taxon>Magnoliopsida</taxon>
        <taxon>eudicotyledons</taxon>
        <taxon>Gunneridae</taxon>
        <taxon>Pentapetalae</taxon>
        <taxon>rosids</taxon>
        <taxon>malvids</taxon>
        <taxon>Brassicales</taxon>
        <taxon>Brassicaceae</taxon>
        <taxon>Coluteocarpeae</taxon>
        <taxon>Noccaea</taxon>
    </lineage>
</organism>
<name>A0A1J3IB67_NOCCA</name>
<dbReference type="AlphaFoldDB" id="A0A1J3IB67"/>
<gene>
    <name evidence="2" type="ORF">MP_TR20668_c0_g1_i1_g.58727</name>
</gene>
<dbReference type="InterPro" id="IPR035979">
    <property type="entry name" value="RBD_domain_sf"/>
</dbReference>
<dbReference type="EMBL" id="GEVM01028460">
    <property type="protein sequence ID" value="JAU77478.1"/>
    <property type="molecule type" value="Transcribed_RNA"/>
</dbReference>
<reference evidence="2" key="1">
    <citation type="submission" date="2016-07" db="EMBL/GenBank/DDBJ databases">
        <title>De novo transcriptome assembly of four accessions of the metal hyperaccumulator plant Noccaea caerulescens.</title>
        <authorList>
            <person name="Blande D."/>
            <person name="Halimaa P."/>
            <person name="Tervahauta A.I."/>
            <person name="Aarts M.G."/>
            <person name="Karenlampi S.O."/>
        </authorList>
    </citation>
    <scope>NUCLEOTIDE SEQUENCE</scope>
</reference>
<evidence type="ECO:0000259" key="1">
    <source>
        <dbReference type="Pfam" id="PF00076"/>
    </source>
</evidence>
<proteinExistence type="predicted"/>
<dbReference type="Gene3D" id="3.30.70.330">
    <property type="match status" value="2"/>
</dbReference>
<evidence type="ECO:0000313" key="2">
    <source>
        <dbReference type="EMBL" id="JAU77478.1"/>
    </source>
</evidence>
<dbReference type="InterPro" id="IPR000504">
    <property type="entry name" value="RRM_dom"/>
</dbReference>
<protein>
    <submittedName>
        <fullName evidence="2">Nucleolin 1</fullName>
    </submittedName>
</protein>
<dbReference type="InterPro" id="IPR012677">
    <property type="entry name" value="Nucleotide-bd_a/b_plait_sf"/>
</dbReference>
<dbReference type="SUPFAM" id="SSF54928">
    <property type="entry name" value="RNA-binding domain, RBD"/>
    <property type="match status" value="2"/>
</dbReference>
<sequence>MGKSVKKGMKLLEGKGGDAAIPQRRKTGRIRIEGYDTGLAHDDAVRKLRKLFSTCGEMTDVYIGIIDDKLSPYAYIYFTREDAVDKALQRHGKHVGGWILHVEAIPVPECASSCPCFMIKGYDTSLSNKAIKKAARKHFSSCGTLTRISILRSTGAALVFLLGEQAAEKALELGAFYIRGLEVVVKLVSTPINPTFHNIGIRGRRWFPTPGKEAKMTAE</sequence>
<feature type="domain" description="RRM" evidence="1">
    <location>
        <begin position="46"/>
        <end position="97"/>
    </location>
</feature>
<dbReference type="GO" id="GO:0003723">
    <property type="term" value="F:RNA binding"/>
    <property type="evidence" value="ECO:0007669"/>
    <property type="project" value="InterPro"/>
</dbReference>